<evidence type="ECO:0000256" key="13">
    <source>
        <dbReference type="SAM" id="MobiDB-lite"/>
    </source>
</evidence>
<keyword evidence="5" id="KW-0597">Phosphoprotein</keyword>
<dbReference type="InterPro" id="IPR024757">
    <property type="entry name" value="FtsZ_C"/>
</dbReference>
<evidence type="ECO:0000256" key="11">
    <source>
        <dbReference type="ARBA" id="ARBA00023136"/>
    </source>
</evidence>
<dbReference type="GO" id="GO:0009570">
    <property type="term" value="C:chloroplast stroma"/>
    <property type="evidence" value="ECO:0007669"/>
    <property type="project" value="UniProtKB-SubCell"/>
</dbReference>
<name>A0A1D2A6N3_AUXPR</name>
<protein>
    <submittedName>
        <fullName evidence="16">Uncharacterized protein</fullName>
    </submittedName>
</protein>
<dbReference type="PANTHER" id="PTHR30314:SF3">
    <property type="entry name" value="MITOCHONDRIAL DIVISION PROTEIN FSZA"/>
    <property type="match status" value="1"/>
</dbReference>
<dbReference type="PROSITE" id="PS01135">
    <property type="entry name" value="FTSZ_2"/>
    <property type="match status" value="1"/>
</dbReference>
<dbReference type="InterPro" id="IPR020805">
    <property type="entry name" value="Cell_div_FtsZ_CS"/>
</dbReference>
<dbReference type="GO" id="GO:0010020">
    <property type="term" value="P:chloroplast fission"/>
    <property type="evidence" value="ECO:0007669"/>
    <property type="project" value="UniProtKB-ARBA"/>
</dbReference>
<dbReference type="InterPro" id="IPR017975">
    <property type="entry name" value="Tubulin_CS"/>
</dbReference>
<dbReference type="EMBL" id="GDKF01003788">
    <property type="protein sequence ID" value="JAT74834.1"/>
    <property type="molecule type" value="Transcribed_RNA"/>
</dbReference>
<evidence type="ECO:0000256" key="10">
    <source>
        <dbReference type="ARBA" id="ARBA00023134"/>
    </source>
</evidence>
<comment type="similarity">
    <text evidence="3">Belongs to the FtsZ family.</text>
</comment>
<dbReference type="SUPFAM" id="SSF52490">
    <property type="entry name" value="Tubulin nucleotide-binding domain-like"/>
    <property type="match status" value="1"/>
</dbReference>
<dbReference type="NCBIfam" id="TIGR00065">
    <property type="entry name" value="ftsZ"/>
    <property type="match status" value="1"/>
</dbReference>
<dbReference type="Pfam" id="PF12327">
    <property type="entry name" value="FtsZ_C"/>
    <property type="match status" value="1"/>
</dbReference>
<dbReference type="GO" id="GO:0009534">
    <property type="term" value="C:chloroplast thylakoid"/>
    <property type="evidence" value="ECO:0007669"/>
    <property type="project" value="UniProtKB-SubCell"/>
</dbReference>
<dbReference type="GO" id="GO:0005874">
    <property type="term" value="C:microtubule"/>
    <property type="evidence" value="ECO:0007669"/>
    <property type="project" value="InterPro"/>
</dbReference>
<feature type="compositionally biased region" description="Low complexity" evidence="13">
    <location>
        <begin position="57"/>
        <end position="72"/>
    </location>
</feature>
<dbReference type="InterPro" id="IPR036525">
    <property type="entry name" value="Tubulin/FtsZ_GTPase_sf"/>
</dbReference>
<evidence type="ECO:0000256" key="1">
    <source>
        <dbReference type="ARBA" id="ARBA00004170"/>
    </source>
</evidence>
<reference evidence="16" key="1">
    <citation type="submission" date="2015-08" db="EMBL/GenBank/DDBJ databases">
        <authorList>
            <person name="Babu N.S."/>
            <person name="Beckwith C.J."/>
            <person name="Beseler K.G."/>
            <person name="Brison A."/>
            <person name="Carone J.V."/>
            <person name="Caskin T.P."/>
            <person name="Diamond M."/>
            <person name="Durham M.E."/>
            <person name="Foxe J.M."/>
            <person name="Go M."/>
            <person name="Henderson B.A."/>
            <person name="Jones I.B."/>
            <person name="McGettigan J.A."/>
            <person name="Micheletti S.J."/>
            <person name="Nasrallah M.E."/>
            <person name="Ortiz D."/>
            <person name="Piller C.R."/>
            <person name="Privatt S.R."/>
            <person name="Schneider S.L."/>
            <person name="Sharp S."/>
            <person name="Smith T.C."/>
            <person name="Stanton J.D."/>
            <person name="Ullery H.E."/>
            <person name="Wilson R.J."/>
            <person name="Serrano M.G."/>
            <person name="Buck G."/>
            <person name="Lee V."/>
            <person name="Wang Y."/>
            <person name="Carvalho R."/>
            <person name="Voegtly L."/>
            <person name="Shi R."/>
            <person name="Duckworth R."/>
            <person name="Johnson A."/>
            <person name="Loviza R."/>
            <person name="Walstead R."/>
            <person name="Shah Z."/>
            <person name="Kiflezghi M."/>
            <person name="Wade K."/>
            <person name="Ball S.L."/>
            <person name="Bradley K.W."/>
            <person name="Asai D.J."/>
            <person name="Bowman C.A."/>
            <person name="Russell D.A."/>
            <person name="Pope W.H."/>
            <person name="Jacobs-Sera D."/>
            <person name="Hendrix R.W."/>
            <person name="Hatfull G.F."/>
        </authorList>
    </citation>
    <scope>NUCLEOTIDE SEQUENCE</scope>
</reference>
<accession>A0A1D2A6N3</accession>
<dbReference type="GO" id="GO:0005525">
    <property type="term" value="F:GTP binding"/>
    <property type="evidence" value="ECO:0007669"/>
    <property type="project" value="UniProtKB-KW"/>
</dbReference>
<keyword evidence="7" id="KW-0547">Nucleotide-binding</keyword>
<dbReference type="InterPro" id="IPR045061">
    <property type="entry name" value="FtsZ/CetZ"/>
</dbReference>
<dbReference type="AlphaFoldDB" id="A0A1D2A6N3"/>
<dbReference type="HAMAP" id="MF_00909">
    <property type="entry name" value="FtsZ"/>
    <property type="match status" value="1"/>
</dbReference>
<dbReference type="PRINTS" id="PR00423">
    <property type="entry name" value="CELLDVISFTSZ"/>
</dbReference>
<feature type="compositionally biased region" description="Low complexity" evidence="13">
    <location>
        <begin position="404"/>
        <end position="422"/>
    </location>
</feature>
<dbReference type="InterPro" id="IPR000158">
    <property type="entry name" value="Cell_div_FtsZ"/>
</dbReference>
<evidence type="ECO:0000256" key="4">
    <source>
        <dbReference type="ARBA" id="ARBA00022528"/>
    </source>
</evidence>
<evidence type="ECO:0000256" key="6">
    <source>
        <dbReference type="ARBA" id="ARBA00022640"/>
    </source>
</evidence>
<dbReference type="PROSITE" id="PS00227">
    <property type="entry name" value="TUBULIN"/>
    <property type="match status" value="1"/>
</dbReference>
<dbReference type="GO" id="GO:0016020">
    <property type="term" value="C:membrane"/>
    <property type="evidence" value="ECO:0007669"/>
    <property type="project" value="UniProtKB-SubCell"/>
</dbReference>
<dbReference type="SMART" id="SM00864">
    <property type="entry name" value="Tubulin"/>
    <property type="match status" value="1"/>
</dbReference>
<evidence type="ECO:0000256" key="8">
    <source>
        <dbReference type="ARBA" id="ARBA00022946"/>
    </source>
</evidence>
<dbReference type="Pfam" id="PF00091">
    <property type="entry name" value="Tubulin"/>
    <property type="match status" value="1"/>
</dbReference>
<organism evidence="16">
    <name type="scientific">Auxenochlorella protothecoides</name>
    <name type="common">Green microalga</name>
    <name type="synonym">Chlorella protothecoides</name>
    <dbReference type="NCBI Taxonomy" id="3075"/>
    <lineage>
        <taxon>Eukaryota</taxon>
        <taxon>Viridiplantae</taxon>
        <taxon>Chlorophyta</taxon>
        <taxon>core chlorophytes</taxon>
        <taxon>Trebouxiophyceae</taxon>
        <taxon>Chlorellales</taxon>
        <taxon>Chlorellaceae</taxon>
        <taxon>Auxenochlorella</taxon>
    </lineage>
</organism>
<evidence type="ECO:0000313" key="16">
    <source>
        <dbReference type="EMBL" id="JAT74834.1"/>
    </source>
</evidence>
<dbReference type="FunFam" id="3.30.1330.20:FF:000007">
    <property type="entry name" value="Cell division protein ftsZ, putative"/>
    <property type="match status" value="1"/>
</dbReference>
<comment type="subcellular location">
    <subcellularLocation>
        <location evidence="1">Membrane</location>
        <topology evidence="1">Peripheral membrane protein</topology>
    </subcellularLocation>
    <subcellularLocation>
        <location evidence="2">Plastid</location>
        <location evidence="2">Chloroplast stroma</location>
    </subcellularLocation>
    <subcellularLocation>
        <location evidence="12">Plastid</location>
        <location evidence="12">Chloroplast thylakoid</location>
    </subcellularLocation>
</comment>
<proteinExistence type="inferred from homology"/>
<dbReference type="InterPro" id="IPR008280">
    <property type="entry name" value="Tub_FtsZ_C"/>
</dbReference>
<keyword evidence="4" id="KW-0150">Chloroplast</keyword>
<dbReference type="Gene3D" id="3.30.1330.20">
    <property type="entry name" value="Tubulin/FtsZ, C-terminal domain"/>
    <property type="match status" value="1"/>
</dbReference>
<keyword evidence="8" id="KW-0809">Transit peptide</keyword>
<dbReference type="InterPro" id="IPR018316">
    <property type="entry name" value="Tubulin/FtsZ_2-layer-sand-dom"/>
</dbReference>
<evidence type="ECO:0000256" key="7">
    <source>
        <dbReference type="ARBA" id="ARBA00022741"/>
    </source>
</evidence>
<feature type="compositionally biased region" description="Polar residues" evidence="13">
    <location>
        <begin position="435"/>
        <end position="446"/>
    </location>
</feature>
<keyword evidence="9" id="KW-0793">Thylakoid</keyword>
<dbReference type="PANTHER" id="PTHR30314">
    <property type="entry name" value="CELL DIVISION PROTEIN FTSZ-RELATED"/>
    <property type="match status" value="1"/>
</dbReference>
<evidence type="ECO:0000256" key="9">
    <source>
        <dbReference type="ARBA" id="ARBA00023078"/>
    </source>
</evidence>
<sequence>MSVSFACGQAQGRGPRPMAGPSDARTAPFSRPVPWKARCPAMGPFKKSASTPCSRLAASAGPNSSSPASKSSPPSPSDAPPSNSVDNALFGKANIKVVGVGGGGSNAVNRMIKADMQGIDFWVLNTDAQALASSPVAATNKMQIGETLTRGLGAGGKPAIGQKAAQESKAQLEAALAGSDMVFVTAGMGGGTGSGAAPVVAAIAKSLGILTVAIVTTPFSFEGRMRRNQAAEAIEALRQSVDTLIIIPNDKLLAAVDPNLPVTEAFRVADDVLRQGVRGISDIITVPGLVNVDFADVRAVMANAGSSLMGQGRASGKTRARDAALAAISSPLLDTGIERATGIVWNITGPADLTLYEVNEAAEIVYDLVDPGANLIFGAVVDPKMTQEVSITLIATGFGGAPGAGTPAGQRQAAPAPGAPARDGGDAPPPFVQPPATSQGRGTSIQVPDFLRRRAPKNFN</sequence>
<dbReference type="GO" id="GO:0070938">
    <property type="term" value="C:contractile ring"/>
    <property type="evidence" value="ECO:0007669"/>
    <property type="project" value="UniProtKB-ARBA"/>
</dbReference>
<dbReference type="CDD" id="cd02201">
    <property type="entry name" value="FtsZ_type1"/>
    <property type="match status" value="1"/>
</dbReference>
<evidence type="ECO:0000256" key="3">
    <source>
        <dbReference type="ARBA" id="ARBA00009690"/>
    </source>
</evidence>
<evidence type="ECO:0000259" key="14">
    <source>
        <dbReference type="SMART" id="SM00864"/>
    </source>
</evidence>
<keyword evidence="6" id="KW-0934">Plastid</keyword>
<evidence type="ECO:0000259" key="15">
    <source>
        <dbReference type="SMART" id="SM00865"/>
    </source>
</evidence>
<dbReference type="GO" id="GO:0042802">
    <property type="term" value="F:identical protein binding"/>
    <property type="evidence" value="ECO:0007669"/>
    <property type="project" value="UniProtKB-ARBA"/>
</dbReference>
<dbReference type="GO" id="GO:0007017">
    <property type="term" value="P:microtubule-based process"/>
    <property type="evidence" value="ECO:0007669"/>
    <property type="project" value="InterPro"/>
</dbReference>
<feature type="region of interest" description="Disordered" evidence="13">
    <location>
        <begin position="1"/>
        <end position="86"/>
    </location>
</feature>
<evidence type="ECO:0000256" key="5">
    <source>
        <dbReference type="ARBA" id="ARBA00022553"/>
    </source>
</evidence>
<dbReference type="SUPFAM" id="SSF55307">
    <property type="entry name" value="Tubulin C-terminal domain-like"/>
    <property type="match status" value="1"/>
</dbReference>
<gene>
    <name evidence="16" type="ORF">g.2163</name>
</gene>
<feature type="domain" description="Tubulin/FtsZ GTPase" evidence="14">
    <location>
        <begin position="94"/>
        <end position="288"/>
    </location>
</feature>
<dbReference type="InterPro" id="IPR037103">
    <property type="entry name" value="Tubulin/FtsZ-like_C"/>
</dbReference>
<feature type="region of interest" description="Disordered" evidence="13">
    <location>
        <begin position="402"/>
        <end position="460"/>
    </location>
</feature>
<keyword evidence="10" id="KW-0342">GTP-binding</keyword>
<feature type="domain" description="Tubulin/FtsZ 2-layer sandwich" evidence="15">
    <location>
        <begin position="290"/>
        <end position="407"/>
    </location>
</feature>
<dbReference type="FunFam" id="3.40.50.1440:FF:000001">
    <property type="entry name" value="Cell division protein FtsZ"/>
    <property type="match status" value="1"/>
</dbReference>
<keyword evidence="11" id="KW-0472">Membrane</keyword>
<dbReference type="GO" id="GO:0003924">
    <property type="term" value="F:GTPase activity"/>
    <property type="evidence" value="ECO:0007669"/>
    <property type="project" value="InterPro"/>
</dbReference>
<dbReference type="SMART" id="SM00865">
    <property type="entry name" value="Tubulin_C"/>
    <property type="match status" value="1"/>
</dbReference>
<evidence type="ECO:0000256" key="12">
    <source>
        <dbReference type="ARBA" id="ARBA00046272"/>
    </source>
</evidence>
<dbReference type="InterPro" id="IPR003008">
    <property type="entry name" value="Tubulin_FtsZ_GTPase"/>
</dbReference>
<evidence type="ECO:0000256" key="2">
    <source>
        <dbReference type="ARBA" id="ARBA00004470"/>
    </source>
</evidence>
<dbReference type="Gene3D" id="3.40.50.1440">
    <property type="entry name" value="Tubulin/FtsZ, GTPase domain"/>
    <property type="match status" value="1"/>
</dbReference>